<feature type="compositionally biased region" description="Polar residues" evidence="1">
    <location>
        <begin position="123"/>
        <end position="137"/>
    </location>
</feature>
<keyword evidence="2" id="KW-0472">Membrane</keyword>
<keyword evidence="4" id="KW-1185">Reference proteome</keyword>
<evidence type="ECO:0000256" key="2">
    <source>
        <dbReference type="SAM" id="Phobius"/>
    </source>
</evidence>
<gene>
    <name evidence="3" type="ORF">B0A55_09930</name>
</gene>
<feature type="compositionally biased region" description="Polar residues" evidence="1">
    <location>
        <begin position="270"/>
        <end position="290"/>
    </location>
</feature>
<dbReference type="OrthoDB" id="3834359at2759"/>
<sequence length="415" mass="45249">MEGIIPAFAKTITTDRIGLYDVLEAASLRSLTLLVPGSMFLCIEDEVLVWEDELSEKHFQQVADRHLYFLGQLSREKPESPGVAQGLGQADGRRRLGKGVWRHRRPHDDTSTARDAPEAPSLSEISPRQSGDAQMSDSGVMEVNSGAVVEEAVNKGRGDDGEQPTATDNLSISKHDSAMIGSSLELELRLRQSIASLSTEEMGILTENIANVRKLLSEGQDHGIHTKDGPTIVSRELKQSLVVRLKFRGPGIGRMYEITSRAPVLGRNGTGPSRQQTESARATTLDTQLPLSPMSPRGSRPAQRTQILDDSQVPETAEALSAILNSHGQELIAWVRDAKLRPRFSGSGVENHTETDTPSKKGWKTFFLGVLYGAIYFGLAIMLIIFGMVLPMPEDLMISLFKAMGGNVENLALVG</sequence>
<feature type="compositionally biased region" description="Basic and acidic residues" evidence="1">
    <location>
        <begin position="106"/>
        <end position="117"/>
    </location>
</feature>
<feature type="region of interest" description="Disordered" evidence="1">
    <location>
        <begin position="154"/>
        <end position="174"/>
    </location>
</feature>
<proteinExistence type="predicted"/>
<organism evidence="3 4">
    <name type="scientific">Friedmanniomyces simplex</name>
    <dbReference type="NCBI Taxonomy" id="329884"/>
    <lineage>
        <taxon>Eukaryota</taxon>
        <taxon>Fungi</taxon>
        <taxon>Dikarya</taxon>
        <taxon>Ascomycota</taxon>
        <taxon>Pezizomycotina</taxon>
        <taxon>Dothideomycetes</taxon>
        <taxon>Dothideomycetidae</taxon>
        <taxon>Mycosphaerellales</taxon>
        <taxon>Teratosphaeriaceae</taxon>
        <taxon>Friedmanniomyces</taxon>
    </lineage>
</organism>
<feature type="region of interest" description="Disordered" evidence="1">
    <location>
        <begin position="263"/>
        <end position="306"/>
    </location>
</feature>
<reference evidence="3 4" key="1">
    <citation type="submission" date="2017-03" db="EMBL/GenBank/DDBJ databases">
        <title>Genomes of endolithic fungi from Antarctica.</title>
        <authorList>
            <person name="Coleine C."/>
            <person name="Masonjones S."/>
            <person name="Stajich J.E."/>
        </authorList>
    </citation>
    <scope>NUCLEOTIDE SEQUENCE [LARGE SCALE GENOMIC DNA]</scope>
    <source>
        <strain evidence="3 4">CCFEE 5184</strain>
    </source>
</reference>
<feature type="transmembrane region" description="Helical" evidence="2">
    <location>
        <begin position="366"/>
        <end position="390"/>
    </location>
</feature>
<keyword evidence="2" id="KW-1133">Transmembrane helix</keyword>
<keyword evidence="2" id="KW-0812">Transmembrane</keyword>
<comment type="caution">
    <text evidence="3">The sequence shown here is derived from an EMBL/GenBank/DDBJ whole genome shotgun (WGS) entry which is preliminary data.</text>
</comment>
<accession>A0A4U0WXF4</accession>
<evidence type="ECO:0000256" key="1">
    <source>
        <dbReference type="SAM" id="MobiDB-lite"/>
    </source>
</evidence>
<dbReference type="EMBL" id="NAJQ01000506">
    <property type="protein sequence ID" value="TKA68464.1"/>
    <property type="molecule type" value="Genomic_DNA"/>
</dbReference>
<evidence type="ECO:0000313" key="3">
    <source>
        <dbReference type="EMBL" id="TKA68464.1"/>
    </source>
</evidence>
<dbReference type="AlphaFoldDB" id="A0A4U0WXF4"/>
<protein>
    <submittedName>
        <fullName evidence="3">Uncharacterized protein</fullName>
    </submittedName>
</protein>
<name>A0A4U0WXF4_9PEZI</name>
<feature type="region of interest" description="Disordered" evidence="1">
    <location>
        <begin position="95"/>
        <end position="139"/>
    </location>
</feature>
<evidence type="ECO:0000313" key="4">
    <source>
        <dbReference type="Proteomes" id="UP000309340"/>
    </source>
</evidence>
<feature type="compositionally biased region" description="Basic residues" evidence="1">
    <location>
        <begin position="95"/>
        <end position="105"/>
    </location>
</feature>
<dbReference type="Proteomes" id="UP000309340">
    <property type="component" value="Unassembled WGS sequence"/>
</dbReference>